<accession>A0A3R8MYE9</accession>
<evidence type="ECO:0000313" key="3">
    <source>
        <dbReference type="Proteomes" id="UP000270261"/>
    </source>
</evidence>
<dbReference type="OrthoDB" id="932587at2"/>
<evidence type="ECO:0008006" key="4">
    <source>
        <dbReference type="Google" id="ProtNLM"/>
    </source>
</evidence>
<reference evidence="2 3" key="1">
    <citation type="submission" date="2018-11" db="EMBL/GenBank/DDBJ databases">
        <title>Genome sequencing of Lautropia sp. KCOM 2505 (= ChDC F240).</title>
        <authorList>
            <person name="Kook J.-K."/>
            <person name="Park S.-N."/>
            <person name="Lim Y.K."/>
        </authorList>
    </citation>
    <scope>NUCLEOTIDE SEQUENCE [LARGE SCALE GENOMIC DNA]</scope>
    <source>
        <strain evidence="2 3">KCOM 2505</strain>
    </source>
</reference>
<keyword evidence="3" id="KW-1185">Reference proteome</keyword>
<feature type="region of interest" description="Disordered" evidence="1">
    <location>
        <begin position="1"/>
        <end position="41"/>
    </location>
</feature>
<feature type="region of interest" description="Disordered" evidence="1">
    <location>
        <begin position="273"/>
        <end position="299"/>
    </location>
</feature>
<sequence length="352" mass="40994">MTDSDDIKARASSPATRAAKADREESPARKKRRQRRKRHSHDQYFKSLIIQYPREAIRLFDPKRGALLDESAVITPIRQELPADRLGERFHELDVPLEIRWPDGRRKAIIIMIEQQTVPSRFRLKKMAIYYLLLSELCKTDAIVPVTVFLHRGRDIPEQLDMMVDDDRFMWFRYVSVVLPDWQAIDHIDTDNVVEQVLLTTMSGKGLDRVDIVGRAIRNLIRLEKDIDNVLNFEKFIRAYAQLDAEEERRYKEIYAQEDAHMMSVREELERRGERRGRRIGREEGREEGRAEGREEGRQNARQTLISLLTAKFGASAAGVLDRVEAGSQEQLARWTLAVLTANTPEEVFRLQ</sequence>
<gene>
    <name evidence="2" type="ORF">EHV23_03695</name>
</gene>
<dbReference type="RefSeq" id="WP_125094767.1">
    <property type="nucleotide sequence ID" value="NZ_RRUE01000001.1"/>
</dbReference>
<dbReference type="Proteomes" id="UP000270261">
    <property type="component" value="Unassembled WGS sequence"/>
</dbReference>
<dbReference type="EMBL" id="RRUE01000001">
    <property type="protein sequence ID" value="RRN45339.1"/>
    <property type="molecule type" value="Genomic_DNA"/>
</dbReference>
<evidence type="ECO:0000256" key="1">
    <source>
        <dbReference type="SAM" id="MobiDB-lite"/>
    </source>
</evidence>
<protein>
    <recommendedName>
        <fullName evidence="4">Rpn family recombination-promoting nuclease/putative transposase</fullName>
    </recommendedName>
</protein>
<feature type="compositionally biased region" description="Basic and acidic residues" evidence="1">
    <location>
        <begin position="280"/>
        <end position="299"/>
    </location>
</feature>
<comment type="caution">
    <text evidence="2">The sequence shown here is derived from an EMBL/GenBank/DDBJ whole genome shotgun (WGS) entry which is preliminary data.</text>
</comment>
<proteinExistence type="predicted"/>
<organism evidence="2 3">
    <name type="scientific">Lautropia dentalis</name>
    <dbReference type="NCBI Taxonomy" id="2490857"/>
    <lineage>
        <taxon>Bacteria</taxon>
        <taxon>Pseudomonadati</taxon>
        <taxon>Pseudomonadota</taxon>
        <taxon>Betaproteobacteria</taxon>
        <taxon>Burkholderiales</taxon>
        <taxon>Burkholderiaceae</taxon>
        <taxon>Lautropia</taxon>
    </lineage>
</organism>
<name>A0A3R8MYE9_9BURK</name>
<feature type="compositionally biased region" description="Basic and acidic residues" evidence="1">
    <location>
        <begin position="19"/>
        <end position="28"/>
    </location>
</feature>
<dbReference type="AlphaFoldDB" id="A0A3R8MYE9"/>
<evidence type="ECO:0000313" key="2">
    <source>
        <dbReference type="EMBL" id="RRN45339.1"/>
    </source>
</evidence>
<feature type="compositionally biased region" description="Basic residues" evidence="1">
    <location>
        <begin position="29"/>
        <end position="40"/>
    </location>
</feature>